<feature type="non-terminal residue" evidence="1">
    <location>
        <position position="1"/>
    </location>
</feature>
<keyword evidence="2" id="KW-1185">Reference proteome</keyword>
<reference evidence="1" key="1">
    <citation type="submission" date="2021-06" db="EMBL/GenBank/DDBJ databases">
        <authorList>
            <person name="Kallberg Y."/>
            <person name="Tangrot J."/>
            <person name="Rosling A."/>
        </authorList>
    </citation>
    <scope>NUCLEOTIDE SEQUENCE</scope>
    <source>
        <strain evidence="1">MA461A</strain>
    </source>
</reference>
<name>A0ACA9RDZ2_9GLOM</name>
<sequence>IHRPDFLKTLDHPTGLELYIYYLQYGFAIKVQEEQHKRYIKFFHNSDPNNFIKQQARDQLKKELCEAN</sequence>
<accession>A0ACA9RDZ2</accession>
<gene>
    <name evidence="1" type="ORF">RPERSI_LOCUS18822</name>
</gene>
<evidence type="ECO:0000313" key="2">
    <source>
        <dbReference type="Proteomes" id="UP000789920"/>
    </source>
</evidence>
<dbReference type="EMBL" id="CAJVQC010050444">
    <property type="protein sequence ID" value="CAG8789049.1"/>
    <property type="molecule type" value="Genomic_DNA"/>
</dbReference>
<proteinExistence type="predicted"/>
<comment type="caution">
    <text evidence="1">The sequence shown here is derived from an EMBL/GenBank/DDBJ whole genome shotgun (WGS) entry which is preliminary data.</text>
</comment>
<evidence type="ECO:0000313" key="1">
    <source>
        <dbReference type="EMBL" id="CAG8789049.1"/>
    </source>
</evidence>
<protein>
    <submittedName>
        <fullName evidence="1">33577_t:CDS:1</fullName>
    </submittedName>
</protein>
<organism evidence="1 2">
    <name type="scientific">Racocetra persica</name>
    <dbReference type="NCBI Taxonomy" id="160502"/>
    <lineage>
        <taxon>Eukaryota</taxon>
        <taxon>Fungi</taxon>
        <taxon>Fungi incertae sedis</taxon>
        <taxon>Mucoromycota</taxon>
        <taxon>Glomeromycotina</taxon>
        <taxon>Glomeromycetes</taxon>
        <taxon>Diversisporales</taxon>
        <taxon>Gigasporaceae</taxon>
        <taxon>Racocetra</taxon>
    </lineage>
</organism>
<dbReference type="Proteomes" id="UP000789920">
    <property type="component" value="Unassembled WGS sequence"/>
</dbReference>